<evidence type="ECO:0000313" key="7">
    <source>
        <dbReference type="EMBL" id="MDO6576909.1"/>
    </source>
</evidence>
<sequence>MNFKMYPWVSIVSFCILLAGHGASAKDIDVAGTLVAEGSREDIIIPVGAGGNNSAELETFIPVTVINGVKSGPVLATIAGVHGYEYNSILATEKWLANIDPSTLTGTIIAVRVAHIPAFEEKSIYVNPHDRKNLNRSFPGKEDGTQTEQIAWNLSNHVIAKADFVIDLHSGDGAEWLAGFVGVYGGPLSSNYNQAMLVAEGFNFPNIVTYKMNTQKQVDTRRSLNRQAVAHGAPTILVEIGENGSKKEEHVNAMVKGLEEATRILGITSPSTINNSKAALTSQSASVSRYFEGTFSVPVNFSGLWFPEITTGQFLKKGDTLGVVKDYFGNTVETVIAPESGFALYGLSGPSVKQGQSIMTIAKEVK</sequence>
<dbReference type="InterPro" id="IPR055438">
    <property type="entry name" value="AstE_AspA_cat"/>
</dbReference>
<keyword evidence="4" id="KW-0862">Zinc</keyword>
<feature type="chain" id="PRO_5043398336" evidence="5">
    <location>
        <begin position="26"/>
        <end position="366"/>
    </location>
</feature>
<dbReference type="InterPro" id="IPR043795">
    <property type="entry name" value="N-alpha-Ac-DABA-like"/>
</dbReference>
<reference evidence="7" key="1">
    <citation type="submission" date="2023-07" db="EMBL/GenBank/DDBJ databases">
        <title>Genome content predicts the carbon catabolic preferences of heterotrophic bacteria.</title>
        <authorList>
            <person name="Gralka M."/>
        </authorList>
    </citation>
    <scope>NUCLEOTIDE SEQUENCE</scope>
    <source>
        <strain evidence="7">F2M12</strain>
    </source>
</reference>
<evidence type="ECO:0000256" key="3">
    <source>
        <dbReference type="ARBA" id="ARBA00022801"/>
    </source>
</evidence>
<dbReference type="RefSeq" id="WP_303463410.1">
    <property type="nucleotide sequence ID" value="NZ_JAUOPZ010000002.1"/>
</dbReference>
<comment type="caution">
    <text evidence="7">The sequence shown here is derived from an EMBL/GenBank/DDBJ whole genome shotgun (WGS) entry which is preliminary data.</text>
</comment>
<keyword evidence="2" id="KW-0479">Metal-binding</keyword>
<protein>
    <submittedName>
        <fullName evidence="7">M14 family metallopeptidase</fullName>
    </submittedName>
</protein>
<evidence type="ECO:0000256" key="1">
    <source>
        <dbReference type="ARBA" id="ARBA00001947"/>
    </source>
</evidence>
<evidence type="ECO:0000313" key="8">
    <source>
        <dbReference type="Proteomes" id="UP001170717"/>
    </source>
</evidence>
<dbReference type="GO" id="GO:0046872">
    <property type="term" value="F:metal ion binding"/>
    <property type="evidence" value="ECO:0007669"/>
    <property type="project" value="UniProtKB-KW"/>
</dbReference>
<dbReference type="SUPFAM" id="SSF53187">
    <property type="entry name" value="Zn-dependent exopeptidases"/>
    <property type="match status" value="1"/>
</dbReference>
<dbReference type="InterPro" id="IPR053138">
    <property type="entry name" value="N-alpha-Ac-DABA_deacetylase"/>
</dbReference>
<dbReference type="EMBL" id="JAUOQI010000003">
    <property type="protein sequence ID" value="MDO6576909.1"/>
    <property type="molecule type" value="Genomic_DNA"/>
</dbReference>
<feature type="domain" description="Succinylglutamate desuccinylase/Aspartoacylase catalytic" evidence="6">
    <location>
        <begin position="72"/>
        <end position="264"/>
    </location>
</feature>
<dbReference type="GO" id="GO:0016788">
    <property type="term" value="F:hydrolase activity, acting on ester bonds"/>
    <property type="evidence" value="ECO:0007669"/>
    <property type="project" value="InterPro"/>
</dbReference>
<gene>
    <name evidence="7" type="ORF">Q4527_05865</name>
</gene>
<feature type="signal peptide" evidence="5">
    <location>
        <begin position="1"/>
        <end position="25"/>
    </location>
</feature>
<dbReference type="PIRSF" id="PIRSF039012">
    <property type="entry name" value="ASP"/>
    <property type="match status" value="1"/>
</dbReference>
<dbReference type="Gene3D" id="3.40.630.10">
    <property type="entry name" value="Zn peptidases"/>
    <property type="match status" value="1"/>
</dbReference>
<keyword evidence="5" id="KW-0732">Signal</keyword>
<proteinExistence type="predicted"/>
<dbReference type="PANTHER" id="PTHR37326">
    <property type="entry name" value="BLL3975 PROTEIN"/>
    <property type="match status" value="1"/>
</dbReference>
<evidence type="ECO:0000256" key="4">
    <source>
        <dbReference type="ARBA" id="ARBA00022833"/>
    </source>
</evidence>
<dbReference type="GO" id="GO:0016811">
    <property type="term" value="F:hydrolase activity, acting on carbon-nitrogen (but not peptide) bonds, in linear amides"/>
    <property type="evidence" value="ECO:0007669"/>
    <property type="project" value="InterPro"/>
</dbReference>
<dbReference type="PANTHER" id="PTHR37326:SF1">
    <property type="entry name" value="BLL3975 PROTEIN"/>
    <property type="match status" value="1"/>
</dbReference>
<dbReference type="Pfam" id="PF24827">
    <property type="entry name" value="AstE_AspA_cat"/>
    <property type="match status" value="1"/>
</dbReference>
<name>A0AAW7Z0B4_9ALTE</name>
<dbReference type="Proteomes" id="UP001170717">
    <property type="component" value="Unassembled WGS sequence"/>
</dbReference>
<accession>A0AAW7Z0B4</accession>
<evidence type="ECO:0000256" key="5">
    <source>
        <dbReference type="SAM" id="SignalP"/>
    </source>
</evidence>
<comment type="cofactor">
    <cofactor evidence="1">
        <name>Zn(2+)</name>
        <dbReference type="ChEBI" id="CHEBI:29105"/>
    </cofactor>
</comment>
<keyword evidence="3" id="KW-0378">Hydrolase</keyword>
<dbReference type="AlphaFoldDB" id="A0AAW7Z0B4"/>
<evidence type="ECO:0000259" key="6">
    <source>
        <dbReference type="Pfam" id="PF24827"/>
    </source>
</evidence>
<evidence type="ECO:0000256" key="2">
    <source>
        <dbReference type="ARBA" id="ARBA00022723"/>
    </source>
</evidence>
<organism evidence="7 8">
    <name type="scientific">Alteromonas stellipolaris</name>
    <dbReference type="NCBI Taxonomy" id="233316"/>
    <lineage>
        <taxon>Bacteria</taxon>
        <taxon>Pseudomonadati</taxon>
        <taxon>Pseudomonadota</taxon>
        <taxon>Gammaproteobacteria</taxon>
        <taxon>Alteromonadales</taxon>
        <taxon>Alteromonadaceae</taxon>
        <taxon>Alteromonas/Salinimonas group</taxon>
        <taxon>Alteromonas</taxon>
    </lineage>
</organism>
<dbReference type="CDD" id="cd18174">
    <property type="entry name" value="M14_ASTE_ASPA_like"/>
    <property type="match status" value="1"/>
</dbReference>